<gene>
    <name evidence="2" type="ORF">sscle_08g062340</name>
</gene>
<dbReference type="OrthoDB" id="3560259at2759"/>
<keyword evidence="1" id="KW-0812">Transmembrane</keyword>
<reference evidence="3" key="1">
    <citation type="journal article" date="2017" name="Genome Biol. Evol.">
        <title>The complete genome sequence of the phytopathogenic fungus Sclerotinia sclerotiorum reveals insights into the genome architecture of broad host range pathogens.</title>
        <authorList>
            <person name="Derbyshire M."/>
            <person name="Denton-Giles M."/>
            <person name="Hegedus D."/>
            <person name="Seifbarghy S."/>
            <person name="Rollins J."/>
            <person name="van Kan J."/>
            <person name="Seidl M.F."/>
            <person name="Faino L."/>
            <person name="Mbengue M."/>
            <person name="Navaud O."/>
            <person name="Raffaele S."/>
            <person name="Hammond-Kosack K."/>
            <person name="Heard S."/>
            <person name="Oliver R."/>
        </authorList>
    </citation>
    <scope>NUCLEOTIDE SEQUENCE [LARGE SCALE GENOMIC DNA]</scope>
    <source>
        <strain evidence="3">ATCC 18683 / 1980 / Ss-1</strain>
    </source>
</reference>
<proteinExistence type="predicted"/>
<dbReference type="VEuPathDB" id="FungiDB:sscle_08g062340"/>
<evidence type="ECO:0000256" key="1">
    <source>
        <dbReference type="SAM" id="Phobius"/>
    </source>
</evidence>
<evidence type="ECO:0000313" key="2">
    <source>
        <dbReference type="EMBL" id="APA11464.1"/>
    </source>
</evidence>
<feature type="transmembrane region" description="Helical" evidence="1">
    <location>
        <begin position="76"/>
        <end position="98"/>
    </location>
</feature>
<name>A0A1D9Q938_SCLS1</name>
<accession>A0A1D9Q938</accession>
<keyword evidence="1" id="KW-1133">Transmembrane helix</keyword>
<dbReference type="AlphaFoldDB" id="A0A1D9Q938"/>
<sequence length="324" mass="34878">MPEKLRVIEPPIPIPPEAGLEVSRHRPISHQDGLQVDWEAQKKYENALMQPEIVAELEGNGQFSRYYREILGVRVIWFWVIVMMVAALLAAGIGGGIAGGMKSRNKNNDLKQNQSQSTLAVTNVTSPCQTDPYSNNTIVQATPGMDMKPTNFRLFCNRTFNVDSTRMLQRFAVPNTVADLGGCMEACLDYNAGNGTESSNQGSYDICYAVTISKNETSAQEWCRLFAASGWGTDEVGTDCAVNLSPLSLVSSSTLTAEISGTRSSTTSTLSSTGPLIEAEEICTTNGLAMTVIIATSLLHIVPVSSVMIGSQIFTAAPPVSTPK</sequence>
<evidence type="ECO:0008006" key="4">
    <source>
        <dbReference type="Google" id="ProtNLM"/>
    </source>
</evidence>
<dbReference type="RefSeq" id="XP_001593440.1">
    <property type="nucleotide sequence ID" value="XM_001593390.1"/>
</dbReference>
<organism evidence="2 3">
    <name type="scientific">Sclerotinia sclerotiorum (strain ATCC 18683 / 1980 / Ss-1)</name>
    <name type="common">White mold</name>
    <name type="synonym">Whetzelinia sclerotiorum</name>
    <dbReference type="NCBI Taxonomy" id="665079"/>
    <lineage>
        <taxon>Eukaryota</taxon>
        <taxon>Fungi</taxon>
        <taxon>Dikarya</taxon>
        <taxon>Ascomycota</taxon>
        <taxon>Pezizomycotina</taxon>
        <taxon>Leotiomycetes</taxon>
        <taxon>Helotiales</taxon>
        <taxon>Sclerotiniaceae</taxon>
        <taxon>Sclerotinia</taxon>
    </lineage>
</organism>
<keyword evidence="1" id="KW-0472">Membrane</keyword>
<evidence type="ECO:0000313" key="3">
    <source>
        <dbReference type="Proteomes" id="UP000177798"/>
    </source>
</evidence>
<dbReference type="Proteomes" id="UP000177798">
    <property type="component" value="Chromosome 8"/>
</dbReference>
<protein>
    <recommendedName>
        <fullName evidence="4">Apple domain-containing protein</fullName>
    </recommendedName>
</protein>
<dbReference type="EMBL" id="CP017821">
    <property type="protein sequence ID" value="APA11464.1"/>
    <property type="molecule type" value="Genomic_DNA"/>
</dbReference>
<dbReference type="KEGG" id="ssl:SS1G_04867"/>